<dbReference type="AlphaFoldDB" id="A0A2P5CRB4"/>
<protein>
    <submittedName>
        <fullName evidence="1">Uncharacterized protein</fullName>
    </submittedName>
</protein>
<keyword evidence="2" id="KW-1185">Reference proteome</keyword>
<accession>A0A2P5CRB4</accession>
<evidence type="ECO:0000313" key="1">
    <source>
        <dbReference type="EMBL" id="PON63526.1"/>
    </source>
</evidence>
<comment type="caution">
    <text evidence="1">The sequence shown here is derived from an EMBL/GenBank/DDBJ whole genome shotgun (WGS) entry which is preliminary data.</text>
</comment>
<sequence length="107" mass="11962">MRMVQVSHAEKAATNILAPFMASNSITVEGSIVPRYQAISSDIFAAIEVFPDLKRNLHKDQIYKLVDERFGEKGELQALEPPEGSHQNKTFLASKARVMVVGSKREF</sequence>
<organism evidence="1 2">
    <name type="scientific">Trema orientale</name>
    <name type="common">Charcoal tree</name>
    <name type="synonym">Celtis orientalis</name>
    <dbReference type="NCBI Taxonomy" id="63057"/>
    <lineage>
        <taxon>Eukaryota</taxon>
        <taxon>Viridiplantae</taxon>
        <taxon>Streptophyta</taxon>
        <taxon>Embryophyta</taxon>
        <taxon>Tracheophyta</taxon>
        <taxon>Spermatophyta</taxon>
        <taxon>Magnoliopsida</taxon>
        <taxon>eudicotyledons</taxon>
        <taxon>Gunneridae</taxon>
        <taxon>Pentapetalae</taxon>
        <taxon>rosids</taxon>
        <taxon>fabids</taxon>
        <taxon>Rosales</taxon>
        <taxon>Cannabaceae</taxon>
        <taxon>Trema</taxon>
    </lineage>
</organism>
<dbReference type="EMBL" id="JXTC01000336">
    <property type="protein sequence ID" value="PON63526.1"/>
    <property type="molecule type" value="Genomic_DNA"/>
</dbReference>
<dbReference type="OrthoDB" id="1735757at2759"/>
<name>A0A2P5CRB4_TREOI</name>
<reference evidence="2" key="1">
    <citation type="submission" date="2016-06" db="EMBL/GenBank/DDBJ databases">
        <title>Parallel loss of symbiosis genes in relatives of nitrogen-fixing non-legume Parasponia.</title>
        <authorList>
            <person name="Van Velzen R."/>
            <person name="Holmer R."/>
            <person name="Bu F."/>
            <person name="Rutten L."/>
            <person name="Van Zeijl A."/>
            <person name="Liu W."/>
            <person name="Santuari L."/>
            <person name="Cao Q."/>
            <person name="Sharma T."/>
            <person name="Shen D."/>
            <person name="Roswanjaya Y."/>
            <person name="Wardhani T."/>
            <person name="Kalhor M.S."/>
            <person name="Jansen J."/>
            <person name="Van den Hoogen J."/>
            <person name="Gungor B."/>
            <person name="Hartog M."/>
            <person name="Hontelez J."/>
            <person name="Verver J."/>
            <person name="Yang W.-C."/>
            <person name="Schijlen E."/>
            <person name="Repin R."/>
            <person name="Schilthuizen M."/>
            <person name="Schranz E."/>
            <person name="Heidstra R."/>
            <person name="Miyata K."/>
            <person name="Fedorova E."/>
            <person name="Kohlen W."/>
            <person name="Bisseling T."/>
            <person name="Smit S."/>
            <person name="Geurts R."/>
        </authorList>
    </citation>
    <scope>NUCLEOTIDE SEQUENCE [LARGE SCALE GENOMIC DNA]</scope>
    <source>
        <strain evidence="2">cv. RG33-2</strain>
    </source>
</reference>
<evidence type="ECO:0000313" key="2">
    <source>
        <dbReference type="Proteomes" id="UP000237000"/>
    </source>
</evidence>
<proteinExistence type="predicted"/>
<dbReference type="Proteomes" id="UP000237000">
    <property type="component" value="Unassembled WGS sequence"/>
</dbReference>
<dbReference type="InParanoid" id="A0A2P5CRB4"/>
<gene>
    <name evidence="1" type="ORF">TorRG33x02_276070</name>
</gene>